<dbReference type="EMBL" id="CATOUU010000248">
    <property type="protein sequence ID" value="CAI9922340.1"/>
    <property type="molecule type" value="Genomic_DNA"/>
</dbReference>
<feature type="coiled-coil region" evidence="4">
    <location>
        <begin position="365"/>
        <end position="457"/>
    </location>
</feature>
<dbReference type="Proteomes" id="UP001642409">
    <property type="component" value="Unassembled WGS sequence"/>
</dbReference>
<dbReference type="Gene3D" id="2.130.10.10">
    <property type="entry name" value="YVTN repeat-like/Quinoprotein amine dehydrogenase"/>
    <property type="match status" value="3"/>
</dbReference>
<evidence type="ECO:0000259" key="6">
    <source>
        <dbReference type="Pfam" id="PF05729"/>
    </source>
</evidence>
<feature type="repeat" description="WD" evidence="3">
    <location>
        <begin position="1017"/>
        <end position="1058"/>
    </location>
</feature>
<dbReference type="InterPro" id="IPR015943">
    <property type="entry name" value="WD40/YVTN_repeat-like_dom_sf"/>
</dbReference>
<gene>
    <name evidence="9" type="ORF">HINF_LOCUS11102</name>
    <name evidence="8" type="ORF">HINF_LOCUS9985</name>
</gene>
<keyword evidence="10" id="KW-1185">Reference proteome</keyword>
<dbReference type="PRINTS" id="PR00320">
    <property type="entry name" value="GPROTEINBRPT"/>
</dbReference>
<dbReference type="Pfam" id="PF25171">
    <property type="entry name" value="Beta-prop_WDR36-Utp21_1st"/>
    <property type="match status" value="1"/>
</dbReference>
<dbReference type="Pfam" id="PF00805">
    <property type="entry name" value="Pentapeptide"/>
    <property type="match status" value="1"/>
</dbReference>
<keyword evidence="4" id="KW-0175">Coiled coil</keyword>
<dbReference type="EMBL" id="CAXDID020000024">
    <property type="protein sequence ID" value="CAL5989934.1"/>
    <property type="molecule type" value="Genomic_DNA"/>
</dbReference>
<feature type="repeat" description="WD" evidence="3">
    <location>
        <begin position="1143"/>
        <end position="1185"/>
    </location>
</feature>
<dbReference type="SUPFAM" id="SSF52540">
    <property type="entry name" value="P-loop containing nucleoside triphosphate hydrolases"/>
    <property type="match status" value="1"/>
</dbReference>
<feature type="domain" description="NACHT" evidence="6">
    <location>
        <begin position="516"/>
        <end position="665"/>
    </location>
</feature>
<feature type="repeat" description="WD" evidence="3">
    <location>
        <begin position="1269"/>
        <end position="1310"/>
    </location>
</feature>
<dbReference type="PROSITE" id="PS50294">
    <property type="entry name" value="WD_REPEATS_REGION"/>
    <property type="match status" value="7"/>
</dbReference>
<keyword evidence="2" id="KW-0677">Repeat</keyword>
<dbReference type="InterPro" id="IPR001680">
    <property type="entry name" value="WD40_rpt"/>
</dbReference>
<feature type="repeat" description="WD" evidence="3">
    <location>
        <begin position="1228"/>
        <end position="1268"/>
    </location>
</feature>
<dbReference type="Pfam" id="PF05729">
    <property type="entry name" value="NACHT"/>
    <property type="match status" value="1"/>
</dbReference>
<evidence type="ECO:0000256" key="3">
    <source>
        <dbReference type="PROSITE-ProRule" id="PRU00221"/>
    </source>
</evidence>
<feature type="repeat" description="WD" evidence="3">
    <location>
        <begin position="1101"/>
        <end position="1142"/>
    </location>
</feature>
<evidence type="ECO:0000256" key="1">
    <source>
        <dbReference type="ARBA" id="ARBA00022574"/>
    </source>
</evidence>
<dbReference type="SUPFAM" id="SSF82171">
    <property type="entry name" value="DPP6 N-terminal domain-like"/>
    <property type="match status" value="1"/>
</dbReference>
<name>A0AA86NLW5_9EUKA</name>
<feature type="repeat" description="WD" evidence="3">
    <location>
        <begin position="1059"/>
        <end position="1100"/>
    </location>
</feature>
<reference evidence="9 10" key="2">
    <citation type="submission" date="2024-07" db="EMBL/GenBank/DDBJ databases">
        <authorList>
            <person name="Akdeniz Z."/>
        </authorList>
    </citation>
    <scope>NUCLEOTIDE SEQUENCE [LARGE SCALE GENOMIC DNA]</scope>
</reference>
<dbReference type="Gene3D" id="2.160.20.80">
    <property type="entry name" value="E3 ubiquitin-protein ligase SopA"/>
    <property type="match status" value="1"/>
</dbReference>
<organism evidence="8">
    <name type="scientific">Hexamita inflata</name>
    <dbReference type="NCBI Taxonomy" id="28002"/>
    <lineage>
        <taxon>Eukaryota</taxon>
        <taxon>Metamonada</taxon>
        <taxon>Diplomonadida</taxon>
        <taxon>Hexamitidae</taxon>
        <taxon>Hexamitinae</taxon>
        <taxon>Hexamita</taxon>
    </lineage>
</organism>
<comment type="caution">
    <text evidence="8">The sequence shown here is derived from an EMBL/GenBank/DDBJ whole genome shotgun (WGS) entry which is preliminary data.</text>
</comment>
<dbReference type="Gene3D" id="3.40.50.300">
    <property type="entry name" value="P-loop containing nucleotide triphosphate hydrolases"/>
    <property type="match status" value="1"/>
</dbReference>
<evidence type="ECO:0000256" key="2">
    <source>
        <dbReference type="ARBA" id="ARBA00022737"/>
    </source>
</evidence>
<accession>A0AA86NLW5</accession>
<proteinExistence type="predicted"/>
<evidence type="ECO:0000313" key="10">
    <source>
        <dbReference type="Proteomes" id="UP001642409"/>
    </source>
</evidence>
<evidence type="ECO:0000313" key="9">
    <source>
        <dbReference type="EMBL" id="CAL5989934.1"/>
    </source>
</evidence>
<dbReference type="CDD" id="cd00200">
    <property type="entry name" value="WD40"/>
    <property type="match status" value="1"/>
</dbReference>
<reference evidence="8" key="1">
    <citation type="submission" date="2023-06" db="EMBL/GenBank/DDBJ databases">
        <authorList>
            <person name="Kurt Z."/>
        </authorList>
    </citation>
    <scope>NUCLEOTIDE SEQUENCE</scope>
</reference>
<feature type="domain" description="WDR36/Utp21 N-terminal" evidence="7">
    <location>
        <begin position="980"/>
        <end position="1217"/>
    </location>
</feature>
<evidence type="ECO:0000313" key="8">
    <source>
        <dbReference type="EMBL" id="CAI9922340.1"/>
    </source>
</evidence>
<feature type="region of interest" description="Disordered" evidence="5">
    <location>
        <begin position="1"/>
        <end position="20"/>
    </location>
</feature>
<dbReference type="InterPro" id="IPR036322">
    <property type="entry name" value="WD40_repeat_dom_sf"/>
</dbReference>
<evidence type="ECO:0000256" key="5">
    <source>
        <dbReference type="SAM" id="MobiDB-lite"/>
    </source>
</evidence>
<feature type="repeat" description="WD" evidence="3">
    <location>
        <begin position="1186"/>
        <end position="1227"/>
    </location>
</feature>
<dbReference type="InterPro" id="IPR027417">
    <property type="entry name" value="P-loop_NTPase"/>
</dbReference>
<evidence type="ECO:0000256" key="4">
    <source>
        <dbReference type="SAM" id="Coils"/>
    </source>
</evidence>
<protein>
    <submittedName>
        <fullName evidence="8">Pentapeptide repeats-containing protein</fullName>
    </submittedName>
    <submittedName>
        <fullName evidence="9">Pentapeptide_repeats-containing protein</fullName>
    </submittedName>
</protein>
<dbReference type="PROSITE" id="PS50082">
    <property type="entry name" value="WD_REPEATS_2"/>
    <property type="match status" value="8"/>
</dbReference>
<dbReference type="SUPFAM" id="SSF50978">
    <property type="entry name" value="WD40 repeat-like"/>
    <property type="match status" value="1"/>
</dbReference>
<dbReference type="InterPro" id="IPR001646">
    <property type="entry name" value="5peptide_repeat"/>
</dbReference>
<dbReference type="PROSITE" id="PS00678">
    <property type="entry name" value="WD_REPEATS_1"/>
    <property type="match status" value="5"/>
</dbReference>
<dbReference type="Pfam" id="PF00400">
    <property type="entry name" value="WD40"/>
    <property type="match status" value="3"/>
</dbReference>
<sequence length="1453" mass="163168">MGCGSANSVQTANTEQISGKTKPINQTLKISDDDGKDSEIYTLIGSLTDGLGSADENAYMDAIQKLNTSLQGDSVKCDNPMKHLTDLLTVLTSNDVIGLEAYKKREIASICTRMMHRVYFKNKESGIKVATSQQQAWIDSVTAVRNLINNKKIEQNGLEFELDCIEAGLKVLSMGQTDMSGQIVDYAKLMMSAAQAAKGGSWDDMKALAITLVKQLVTFSGNKLNELWYLKVMTIQYTKAQLIEVIFQLLHENLKGDWHVLFACLDSIEDYLMKEIDSVDPTESLKHLDTLYLFSYGTHAWRVREKVATVLITLTTSKNEATSKGAAKILGQMNFKEKNPLVLKTLRNEVYVKKVQEKLVQNWSSEQAEAEVSEQQKLLDSIEAKMQKSNDQTELQSLKHQYEEEKKKQVENLDNLKQMADNFNLKLNVIQEADKKLQQQTEIIQNMNAQASRIQKAVQGQNAPEMVQMMKKYIQKQIEGWKAEIENYIPQLGLVANQKVVVQNEVKEFVTSDKKVMLIHGGAGSGKTTIAKQLVKDFMESDFIPLYIYLPSLMNWEHKVVESTLKQIKMDLKDNEVNALKDSKQKILFIMDGYDELQTYANLYISNKIQQWDQCKVLFMSRSAHLTVKPAYQKFFVPTSKQSMLVEVQLQNFDDAQILQYIDLYIRNGKSQKWSDTQQYIQNIKTIPGVRQLIETPQILAMIVQLLPGLVQKRENISKSEKQQELIAVDLYEEFANQWFETQSAKEENNTNSQNIQNIRDEYQVMSVSIANKMIQEKVTIVDCADVEQKEKWSEYFASTDPFTNTVILGVPINVQNQQYSFIYKSLQYYFASVGALQQAGLISVADADNNGLDSAFNKFFIKNHEVLQFIGEHMTKQTGTDKLLIQIIQMSKNKPELAIAASNAITILNEADFNFTGLDLSDTNIPDANLGAALMDSVNFSRADLTNADFQQAWLAGSKFDGAKMEGVDFGAKIQIKVGSLVDCVVFDKRSQLIASGDGKKHVKIWNKNGKLIKTLKGHEEQVTSLAFCQNQNYIVSGSDDKTIIMWDISQEKVVKTFQGHTSAINCVAVSPDGKSMISGSCDTTVKVWDLETGKEKYNLKGHTNDVYTVSYNVQGTVIATGSSDKTIKLWDAQSGELLQSLEGHRGAVYSLIFDNNNPDSLISGSQDYCICVWNYRTAQLIKTLSGHKDTVTGLALNSTSDILISSSADESIGMWNIHTSEMIKSFVGHSSTVRSLTFMDDDTFVSGGWDRTIRVWNAIFEESIKSLNGHLDRVSSVCFSPDFKYVCSSSYDNTCIIWDASSGELISTFTGHSGAVTYVNFSSDSKRLISCGYDGCVKVSLAGVEEQSYQYTEPLKICGFGKDIHALDQNGDAIQWMKGRKEAIKLTKFEAPDQIHVNKNNQKIEYFDKCVVLKGKDGKIIWISGEYPLNLKGCSIQEVKGLSEENRNLFE</sequence>
<feature type="repeat" description="WD" evidence="3">
    <location>
        <begin position="1311"/>
        <end position="1341"/>
    </location>
</feature>
<dbReference type="InterPro" id="IPR007111">
    <property type="entry name" value="NACHT_NTPase"/>
</dbReference>
<dbReference type="InterPro" id="IPR020472">
    <property type="entry name" value="WD40_PAC1"/>
</dbReference>
<dbReference type="SUPFAM" id="SSF141571">
    <property type="entry name" value="Pentapeptide repeat-like"/>
    <property type="match status" value="1"/>
</dbReference>
<dbReference type="InterPro" id="IPR019775">
    <property type="entry name" value="WD40_repeat_CS"/>
</dbReference>
<dbReference type="CDD" id="cd00009">
    <property type="entry name" value="AAA"/>
    <property type="match status" value="1"/>
</dbReference>
<dbReference type="PANTHER" id="PTHR19879:SF9">
    <property type="entry name" value="TRANSCRIPTION INITIATION FACTOR TFIID SUBUNIT 5"/>
    <property type="match status" value="1"/>
</dbReference>
<keyword evidence="1 3" id="KW-0853">WD repeat</keyword>
<dbReference type="SMART" id="SM00320">
    <property type="entry name" value="WD40"/>
    <property type="match status" value="9"/>
</dbReference>
<evidence type="ECO:0000259" key="7">
    <source>
        <dbReference type="Pfam" id="PF25171"/>
    </source>
</evidence>
<dbReference type="InterPro" id="IPR059157">
    <property type="entry name" value="WDR36-Utp21_N"/>
</dbReference>
<dbReference type="PANTHER" id="PTHR19879">
    <property type="entry name" value="TRANSCRIPTION INITIATION FACTOR TFIID"/>
    <property type="match status" value="1"/>
</dbReference>